<dbReference type="PANTHER" id="PTHR42718:SF46">
    <property type="entry name" value="BLR6921 PROTEIN"/>
    <property type="match status" value="1"/>
</dbReference>
<feature type="transmembrane region" description="Helical" evidence="8">
    <location>
        <begin position="381"/>
        <end position="403"/>
    </location>
</feature>
<accession>A0A177SX45</accession>
<feature type="transmembrane region" description="Helical" evidence="8">
    <location>
        <begin position="297"/>
        <end position="315"/>
    </location>
</feature>
<reference evidence="10 11" key="1">
    <citation type="submission" date="2016-03" db="EMBL/GenBank/DDBJ databases">
        <title>Draft Genome Assembly of Pseudomonas putida strain CBF10-2.</title>
        <authorList>
            <person name="Iyer R.S."/>
            <person name="Damania A."/>
        </authorList>
    </citation>
    <scope>NUCLEOTIDE SEQUENCE [LARGE SCALE GENOMIC DNA]</scope>
    <source>
        <strain evidence="10 11">CBF10-2</strain>
    </source>
</reference>
<dbReference type="PROSITE" id="PS00216">
    <property type="entry name" value="SUGAR_TRANSPORT_1"/>
    <property type="match status" value="1"/>
</dbReference>
<evidence type="ECO:0000256" key="5">
    <source>
        <dbReference type="ARBA" id="ARBA00022692"/>
    </source>
</evidence>
<keyword evidence="4" id="KW-1003">Cell membrane</keyword>
<dbReference type="Proteomes" id="UP000077752">
    <property type="component" value="Unassembled WGS sequence"/>
</dbReference>
<keyword evidence="6 8" id="KW-1133">Transmembrane helix</keyword>
<dbReference type="GO" id="GO:0042910">
    <property type="term" value="F:xenobiotic transmembrane transporter activity"/>
    <property type="evidence" value="ECO:0007669"/>
    <property type="project" value="InterPro"/>
</dbReference>
<keyword evidence="7 8" id="KW-0472">Membrane</keyword>
<gene>
    <name evidence="10" type="ORF">AYO28_07605</name>
</gene>
<dbReference type="SUPFAM" id="SSF103473">
    <property type="entry name" value="MFS general substrate transporter"/>
    <property type="match status" value="1"/>
</dbReference>
<dbReference type="CDD" id="cd17320">
    <property type="entry name" value="MFS_MdfA_MDR_like"/>
    <property type="match status" value="1"/>
</dbReference>
<dbReference type="InterPro" id="IPR005829">
    <property type="entry name" value="Sugar_transporter_CS"/>
</dbReference>
<proteinExistence type="inferred from homology"/>
<dbReference type="EMBL" id="LUCV01000004">
    <property type="protein sequence ID" value="OAI94881.1"/>
    <property type="molecule type" value="Genomic_DNA"/>
</dbReference>
<evidence type="ECO:0000313" key="11">
    <source>
        <dbReference type="Proteomes" id="UP000077752"/>
    </source>
</evidence>
<dbReference type="InterPro" id="IPR020846">
    <property type="entry name" value="MFS_dom"/>
</dbReference>
<feature type="domain" description="Major facilitator superfamily (MFS) profile" evidence="9">
    <location>
        <begin position="27"/>
        <end position="407"/>
    </location>
</feature>
<feature type="transmembrane region" description="Helical" evidence="8">
    <location>
        <begin position="231"/>
        <end position="255"/>
    </location>
</feature>
<feature type="transmembrane region" description="Helical" evidence="8">
    <location>
        <begin position="151"/>
        <end position="173"/>
    </location>
</feature>
<evidence type="ECO:0000256" key="6">
    <source>
        <dbReference type="ARBA" id="ARBA00022989"/>
    </source>
</evidence>
<protein>
    <recommendedName>
        <fullName evidence="8">Bcr/CflA family efflux transporter</fullName>
    </recommendedName>
</protein>
<keyword evidence="5 8" id="KW-0812">Transmembrane</keyword>
<dbReference type="InterPro" id="IPR004812">
    <property type="entry name" value="Efflux_drug-R_Bcr/CmlA"/>
</dbReference>
<feature type="transmembrane region" description="Helical" evidence="8">
    <location>
        <begin position="179"/>
        <end position="198"/>
    </location>
</feature>
<feature type="transmembrane region" description="Helical" evidence="8">
    <location>
        <begin position="93"/>
        <end position="112"/>
    </location>
</feature>
<feature type="transmembrane region" description="Helical" evidence="8">
    <location>
        <begin position="63"/>
        <end position="81"/>
    </location>
</feature>
<evidence type="ECO:0000256" key="7">
    <source>
        <dbReference type="ARBA" id="ARBA00023136"/>
    </source>
</evidence>
<feature type="transmembrane region" description="Helical" evidence="8">
    <location>
        <begin position="267"/>
        <end position="285"/>
    </location>
</feature>
<name>A0A177SX45_PSEPU</name>
<keyword evidence="3 8" id="KW-0813">Transport</keyword>
<dbReference type="AlphaFoldDB" id="A0A177SX45"/>
<dbReference type="InterPro" id="IPR036259">
    <property type="entry name" value="MFS_trans_sf"/>
</dbReference>
<comment type="subcellular location">
    <subcellularLocation>
        <location evidence="8">Cell inner membrane</location>
        <topology evidence="8">Multi-pass membrane protein</topology>
    </subcellularLocation>
    <subcellularLocation>
        <location evidence="1">Cell membrane</location>
        <topology evidence="1">Multi-pass membrane protein</topology>
    </subcellularLocation>
</comment>
<comment type="similarity">
    <text evidence="2 8">Belongs to the major facilitator superfamily. Bcr/CmlA family.</text>
</comment>
<feature type="transmembrane region" description="Helical" evidence="8">
    <location>
        <begin position="354"/>
        <end position="375"/>
    </location>
</feature>
<sequence length="408" mass="41805">MTDLQNQSVALNGLAPPRGSPILTGRLVALLACLSAISVLSTNIILPAFPEIGQELGVSSRELGLTLSSFFITFAFAQLLVGPLADHYGRKRFVLGGLALFVIGTLVAGFAGTLDVLIAGRVIQALGVCAAAVLARAIARDLFDGETLGRALSLTMIATAAAPGFSPLLGSLLTTAMGWRAIFVMVGAAAVLIAWFYARSLGETLPPGRRTALSAASVVSAYGRLLRDGRFILPAASVSLLMSGLFASFAAAPAILMSGMGLSSLQAGLYFAATVFVVFAAGLAAPRLAHRFGSRTITTLGLATALLAGALLLIGPKNPGLGWYSLSMVIFLWGMGLANPLGTAITMGPFGKEAGLASALLGFLTMGAAAITTWLGSVLEYPPVLTLGAIQATVCAVGLVTFFSSRRG</sequence>
<dbReference type="PANTHER" id="PTHR42718">
    <property type="entry name" value="MAJOR FACILITATOR SUPERFAMILY MULTIDRUG TRANSPORTER MFSC"/>
    <property type="match status" value="1"/>
</dbReference>
<evidence type="ECO:0000256" key="2">
    <source>
        <dbReference type="ARBA" id="ARBA00006236"/>
    </source>
</evidence>
<dbReference type="Gene3D" id="1.20.1720.10">
    <property type="entry name" value="Multidrug resistance protein D"/>
    <property type="match status" value="1"/>
</dbReference>
<feature type="transmembrane region" description="Helical" evidence="8">
    <location>
        <begin position="118"/>
        <end position="139"/>
    </location>
</feature>
<comment type="caution">
    <text evidence="10">The sequence shown here is derived from an EMBL/GenBank/DDBJ whole genome shotgun (WGS) entry which is preliminary data.</text>
</comment>
<evidence type="ECO:0000256" key="1">
    <source>
        <dbReference type="ARBA" id="ARBA00004651"/>
    </source>
</evidence>
<evidence type="ECO:0000259" key="9">
    <source>
        <dbReference type="PROSITE" id="PS50850"/>
    </source>
</evidence>
<evidence type="ECO:0000256" key="8">
    <source>
        <dbReference type="RuleBase" id="RU365088"/>
    </source>
</evidence>
<organism evidence="10 11">
    <name type="scientific">Pseudomonas putida</name>
    <name type="common">Arthrobacter siderocapsulatus</name>
    <dbReference type="NCBI Taxonomy" id="303"/>
    <lineage>
        <taxon>Bacteria</taxon>
        <taxon>Pseudomonadati</taxon>
        <taxon>Pseudomonadota</taxon>
        <taxon>Gammaproteobacteria</taxon>
        <taxon>Pseudomonadales</taxon>
        <taxon>Pseudomonadaceae</taxon>
        <taxon>Pseudomonas</taxon>
    </lineage>
</organism>
<feature type="transmembrane region" description="Helical" evidence="8">
    <location>
        <begin position="321"/>
        <end position="342"/>
    </location>
</feature>
<dbReference type="NCBIfam" id="TIGR00710">
    <property type="entry name" value="efflux_Bcr_CflA"/>
    <property type="match status" value="1"/>
</dbReference>
<evidence type="ECO:0000256" key="3">
    <source>
        <dbReference type="ARBA" id="ARBA00022448"/>
    </source>
</evidence>
<dbReference type="InterPro" id="IPR011701">
    <property type="entry name" value="MFS"/>
</dbReference>
<evidence type="ECO:0000256" key="4">
    <source>
        <dbReference type="ARBA" id="ARBA00022475"/>
    </source>
</evidence>
<feature type="transmembrane region" description="Helical" evidence="8">
    <location>
        <begin position="27"/>
        <end position="48"/>
    </location>
</feature>
<dbReference type="RefSeq" id="WP_064301450.1">
    <property type="nucleotide sequence ID" value="NZ_LUCV01000004.1"/>
</dbReference>
<dbReference type="PROSITE" id="PS50850">
    <property type="entry name" value="MFS"/>
    <property type="match status" value="1"/>
</dbReference>
<evidence type="ECO:0000313" key="10">
    <source>
        <dbReference type="EMBL" id="OAI94881.1"/>
    </source>
</evidence>
<keyword evidence="8" id="KW-0997">Cell inner membrane</keyword>
<dbReference type="GO" id="GO:0005886">
    <property type="term" value="C:plasma membrane"/>
    <property type="evidence" value="ECO:0007669"/>
    <property type="project" value="UniProtKB-SubCell"/>
</dbReference>
<dbReference type="GO" id="GO:1990961">
    <property type="term" value="P:xenobiotic detoxification by transmembrane export across the plasma membrane"/>
    <property type="evidence" value="ECO:0007669"/>
    <property type="project" value="InterPro"/>
</dbReference>
<dbReference type="Pfam" id="PF07690">
    <property type="entry name" value="MFS_1"/>
    <property type="match status" value="1"/>
</dbReference>